<evidence type="ECO:0000313" key="3">
    <source>
        <dbReference type="EMBL" id="KAJ3665189.1"/>
    </source>
</evidence>
<name>A0AA38J6U7_9CUCU</name>
<dbReference type="Proteomes" id="UP001168821">
    <property type="component" value="Unassembled WGS sequence"/>
</dbReference>
<evidence type="ECO:0000259" key="2">
    <source>
        <dbReference type="Pfam" id="PF22988"/>
    </source>
</evidence>
<protein>
    <recommendedName>
        <fullName evidence="2">Lysine-specific demethylase 3B PWWP domain-containing protein</fullName>
    </recommendedName>
</protein>
<sequence>MSRSSIINMIFLLQILVEYDDVEWHRREWICIYKDKLFHLFLVEQGLVWVERRDPFAPSNTTAVLWPALTFSPLVSPVDMVLKLQPVEFLLDKELAFEDYKPLKPFQVRMTKTKAKKVPLVNLICEFRSCADEGCTELAAGAFE</sequence>
<keyword evidence="1" id="KW-0732">Signal</keyword>
<feature type="signal peptide" evidence="1">
    <location>
        <begin position="1"/>
        <end position="19"/>
    </location>
</feature>
<dbReference type="EMBL" id="JALNTZ010000001">
    <property type="protein sequence ID" value="KAJ3665189.1"/>
    <property type="molecule type" value="Genomic_DNA"/>
</dbReference>
<gene>
    <name evidence="3" type="ORF">Zmor_000697</name>
</gene>
<evidence type="ECO:0000313" key="4">
    <source>
        <dbReference type="Proteomes" id="UP001168821"/>
    </source>
</evidence>
<keyword evidence="4" id="KW-1185">Reference proteome</keyword>
<evidence type="ECO:0000256" key="1">
    <source>
        <dbReference type="SAM" id="SignalP"/>
    </source>
</evidence>
<feature type="chain" id="PRO_5041249885" description="Lysine-specific demethylase 3B PWWP domain-containing protein" evidence="1">
    <location>
        <begin position="20"/>
        <end position="144"/>
    </location>
</feature>
<dbReference type="InterPro" id="IPR054504">
    <property type="entry name" value="PWWP_KDM3B"/>
</dbReference>
<dbReference type="Pfam" id="PF22988">
    <property type="entry name" value="PWWP_KDM3B"/>
    <property type="match status" value="1"/>
</dbReference>
<feature type="domain" description="Lysine-specific demethylase 3B PWWP" evidence="2">
    <location>
        <begin position="41"/>
        <end position="110"/>
    </location>
</feature>
<organism evidence="3 4">
    <name type="scientific">Zophobas morio</name>
    <dbReference type="NCBI Taxonomy" id="2755281"/>
    <lineage>
        <taxon>Eukaryota</taxon>
        <taxon>Metazoa</taxon>
        <taxon>Ecdysozoa</taxon>
        <taxon>Arthropoda</taxon>
        <taxon>Hexapoda</taxon>
        <taxon>Insecta</taxon>
        <taxon>Pterygota</taxon>
        <taxon>Neoptera</taxon>
        <taxon>Endopterygota</taxon>
        <taxon>Coleoptera</taxon>
        <taxon>Polyphaga</taxon>
        <taxon>Cucujiformia</taxon>
        <taxon>Tenebrionidae</taxon>
        <taxon>Zophobas</taxon>
    </lineage>
</organism>
<proteinExistence type="predicted"/>
<comment type="caution">
    <text evidence="3">The sequence shown here is derived from an EMBL/GenBank/DDBJ whole genome shotgun (WGS) entry which is preliminary data.</text>
</comment>
<accession>A0AA38J6U7</accession>
<dbReference type="AlphaFoldDB" id="A0AA38J6U7"/>
<reference evidence="3" key="1">
    <citation type="journal article" date="2023" name="G3 (Bethesda)">
        <title>Whole genome assemblies of Zophobas morio and Tenebrio molitor.</title>
        <authorList>
            <person name="Kaur S."/>
            <person name="Stinson S.A."/>
            <person name="diCenzo G.C."/>
        </authorList>
    </citation>
    <scope>NUCLEOTIDE SEQUENCE</scope>
    <source>
        <strain evidence="3">QUZm001</strain>
    </source>
</reference>